<proteinExistence type="predicted"/>
<dbReference type="OrthoDB" id="10266268at2759"/>
<reference evidence="1 2" key="1">
    <citation type="submission" date="2014-03" db="EMBL/GenBank/DDBJ databases">
        <title>Draft genome of the hookworm Oesophagostomum dentatum.</title>
        <authorList>
            <person name="Mitreva M."/>
        </authorList>
    </citation>
    <scope>NUCLEOTIDE SEQUENCE [LARGE SCALE GENOMIC DNA]</scope>
    <source>
        <strain evidence="1 2">OD-Hann</strain>
    </source>
</reference>
<dbReference type="Proteomes" id="UP000053660">
    <property type="component" value="Unassembled WGS sequence"/>
</dbReference>
<keyword evidence="2" id="KW-1185">Reference proteome</keyword>
<protein>
    <submittedName>
        <fullName evidence="1">Uncharacterized protein</fullName>
    </submittedName>
</protein>
<sequence length="81" mass="8855">MEQLDKAVKDAHTVCCELSCGVLMQHIKRAMFNGTEGSDLNTDVRVDDEHVVENNAEDIAPPASFDDAELPDEVVLVEAVN</sequence>
<dbReference type="AlphaFoldDB" id="A0A0B1RS02"/>
<evidence type="ECO:0000313" key="1">
    <source>
        <dbReference type="EMBL" id="KHJ75843.1"/>
    </source>
</evidence>
<evidence type="ECO:0000313" key="2">
    <source>
        <dbReference type="Proteomes" id="UP000053660"/>
    </source>
</evidence>
<gene>
    <name evidence="1" type="ORF">OESDEN_24540</name>
</gene>
<accession>A0A0B1RS02</accession>
<dbReference type="EMBL" id="KN612347">
    <property type="protein sequence ID" value="KHJ75843.1"/>
    <property type="molecule type" value="Genomic_DNA"/>
</dbReference>
<organism evidence="1 2">
    <name type="scientific">Oesophagostomum dentatum</name>
    <name type="common">Nodular worm</name>
    <dbReference type="NCBI Taxonomy" id="61180"/>
    <lineage>
        <taxon>Eukaryota</taxon>
        <taxon>Metazoa</taxon>
        <taxon>Ecdysozoa</taxon>
        <taxon>Nematoda</taxon>
        <taxon>Chromadorea</taxon>
        <taxon>Rhabditida</taxon>
        <taxon>Rhabditina</taxon>
        <taxon>Rhabditomorpha</taxon>
        <taxon>Strongyloidea</taxon>
        <taxon>Strongylidae</taxon>
        <taxon>Oesophagostomum</taxon>
    </lineage>
</organism>
<name>A0A0B1RS02_OESDE</name>